<evidence type="ECO:0000313" key="3">
    <source>
        <dbReference type="Proteomes" id="UP001595803"/>
    </source>
</evidence>
<sequence>MTTDVTVNEARRRYEITVDGRVAGYAEYQDVAGARMLPHTEIDEGHEGEGLGSALVKYALDDIRARQLHVVPMCPFVAAYMRRHPEYTDLVQPGQRAMFRL</sequence>
<keyword evidence="3" id="KW-1185">Reference proteome</keyword>
<name>A0ABV7ZFW0_9DEIO</name>
<evidence type="ECO:0000259" key="1">
    <source>
        <dbReference type="PROSITE" id="PS51729"/>
    </source>
</evidence>
<dbReference type="EC" id="2.3.1.-" evidence="2"/>
<dbReference type="Gene3D" id="3.40.630.30">
    <property type="match status" value="1"/>
</dbReference>
<keyword evidence="2" id="KW-0808">Transferase</keyword>
<dbReference type="InterPro" id="IPR045057">
    <property type="entry name" value="Gcn5-rel_NAT"/>
</dbReference>
<accession>A0ABV7ZFW0</accession>
<dbReference type="Pfam" id="PF14542">
    <property type="entry name" value="Acetyltransf_CG"/>
    <property type="match status" value="1"/>
</dbReference>
<dbReference type="PANTHER" id="PTHR31435">
    <property type="entry name" value="PROTEIN NATD1"/>
    <property type="match status" value="1"/>
</dbReference>
<dbReference type="InterPro" id="IPR031165">
    <property type="entry name" value="GNAT_YJDJ"/>
</dbReference>
<keyword evidence="2" id="KW-0012">Acyltransferase</keyword>
<dbReference type="InterPro" id="IPR016181">
    <property type="entry name" value="Acyl_CoA_acyltransferase"/>
</dbReference>
<comment type="caution">
    <text evidence="2">The sequence shown here is derived from an EMBL/GenBank/DDBJ whole genome shotgun (WGS) entry which is preliminary data.</text>
</comment>
<dbReference type="GO" id="GO:0016746">
    <property type="term" value="F:acyltransferase activity"/>
    <property type="evidence" value="ECO:0007669"/>
    <property type="project" value="UniProtKB-KW"/>
</dbReference>
<dbReference type="EMBL" id="JBHRZG010000024">
    <property type="protein sequence ID" value="MFC3835090.1"/>
    <property type="molecule type" value="Genomic_DNA"/>
</dbReference>
<organism evidence="2 3">
    <name type="scientific">Deinococcus rufus</name>
    <dbReference type="NCBI Taxonomy" id="2136097"/>
    <lineage>
        <taxon>Bacteria</taxon>
        <taxon>Thermotogati</taxon>
        <taxon>Deinococcota</taxon>
        <taxon>Deinococci</taxon>
        <taxon>Deinococcales</taxon>
        <taxon>Deinococcaceae</taxon>
        <taxon>Deinococcus</taxon>
    </lineage>
</organism>
<evidence type="ECO:0000313" key="2">
    <source>
        <dbReference type="EMBL" id="MFC3835090.1"/>
    </source>
</evidence>
<gene>
    <name evidence="2" type="ORF">ACFOSB_19690</name>
</gene>
<dbReference type="Proteomes" id="UP001595803">
    <property type="component" value="Unassembled WGS sequence"/>
</dbReference>
<proteinExistence type="predicted"/>
<protein>
    <submittedName>
        <fullName evidence="2">GNAT family N-acetyltransferase</fullName>
        <ecNumber evidence="2">2.3.1.-</ecNumber>
    </submittedName>
</protein>
<dbReference type="PANTHER" id="PTHR31435:SF10">
    <property type="entry name" value="BSR4717 PROTEIN"/>
    <property type="match status" value="1"/>
</dbReference>
<dbReference type="RefSeq" id="WP_322472009.1">
    <property type="nucleotide sequence ID" value="NZ_JBHRZG010000024.1"/>
</dbReference>
<dbReference type="SUPFAM" id="SSF55729">
    <property type="entry name" value="Acyl-CoA N-acyltransferases (Nat)"/>
    <property type="match status" value="1"/>
</dbReference>
<feature type="domain" description="N-acetyltransferase" evidence="1">
    <location>
        <begin position="6"/>
        <end position="92"/>
    </location>
</feature>
<dbReference type="PROSITE" id="PS51729">
    <property type="entry name" value="GNAT_YJDJ"/>
    <property type="match status" value="1"/>
</dbReference>
<reference evidence="3" key="1">
    <citation type="journal article" date="2019" name="Int. J. Syst. Evol. Microbiol.">
        <title>The Global Catalogue of Microorganisms (GCM) 10K type strain sequencing project: providing services to taxonomists for standard genome sequencing and annotation.</title>
        <authorList>
            <consortium name="The Broad Institute Genomics Platform"/>
            <consortium name="The Broad Institute Genome Sequencing Center for Infectious Disease"/>
            <person name="Wu L."/>
            <person name="Ma J."/>
        </authorList>
    </citation>
    <scope>NUCLEOTIDE SEQUENCE [LARGE SCALE GENOMIC DNA]</scope>
    <source>
        <strain evidence="3">CCTCC AB 2017081</strain>
    </source>
</reference>